<dbReference type="InterPro" id="IPR036397">
    <property type="entry name" value="RNaseH_sf"/>
</dbReference>
<reference evidence="2 3" key="1">
    <citation type="journal article" date="2016" name="Nat. Commun.">
        <title>Thousands of microbial genomes shed light on interconnected biogeochemical processes in an aquifer system.</title>
        <authorList>
            <person name="Anantharaman K."/>
            <person name="Brown C.T."/>
            <person name="Hug L.A."/>
            <person name="Sharon I."/>
            <person name="Castelle C.J."/>
            <person name="Probst A.J."/>
            <person name="Thomas B.C."/>
            <person name="Singh A."/>
            <person name="Wilkins M.J."/>
            <person name="Karaoz U."/>
            <person name="Brodie E.L."/>
            <person name="Williams K.H."/>
            <person name="Hubbard S.S."/>
            <person name="Banfield J.F."/>
        </authorList>
    </citation>
    <scope>NUCLEOTIDE SEQUENCE [LARGE SCALE GENOMIC DNA]</scope>
</reference>
<evidence type="ECO:0000313" key="2">
    <source>
        <dbReference type="EMBL" id="OGG84661.1"/>
    </source>
</evidence>
<proteinExistence type="predicted"/>
<dbReference type="AlphaFoldDB" id="A0A1F6FFM5"/>
<dbReference type="GO" id="GO:0004523">
    <property type="term" value="F:RNA-DNA hybrid ribonuclease activity"/>
    <property type="evidence" value="ECO:0007669"/>
    <property type="project" value="InterPro"/>
</dbReference>
<dbReference type="SUPFAM" id="SSF53098">
    <property type="entry name" value="Ribonuclease H-like"/>
    <property type="match status" value="1"/>
</dbReference>
<feature type="domain" description="RNase H type-1" evidence="1">
    <location>
        <begin position="14"/>
        <end position="135"/>
    </location>
</feature>
<sequence length="138" mass="15274">METVVVSVSGVSLGNPGPAGVGVFITKSNGVLIQEFNEAIGNAYNDFATYYAVSLAMQSLLALYGDKTKKLKFEFRLDDKLVRDQLANEREITSPALVPYFIQVHNYLVNHFPYCDFYLAKRGKESRAQALAKEAISS</sequence>
<dbReference type="EMBL" id="MFMM01000001">
    <property type="protein sequence ID" value="OGG84661.1"/>
    <property type="molecule type" value="Genomic_DNA"/>
</dbReference>
<name>A0A1F6FFM5_9BACT</name>
<protein>
    <recommendedName>
        <fullName evidence="1">RNase H type-1 domain-containing protein</fullName>
    </recommendedName>
</protein>
<evidence type="ECO:0000259" key="1">
    <source>
        <dbReference type="Pfam" id="PF13456"/>
    </source>
</evidence>
<dbReference type="InterPro" id="IPR012337">
    <property type="entry name" value="RNaseH-like_sf"/>
</dbReference>
<dbReference type="Proteomes" id="UP000177325">
    <property type="component" value="Unassembled WGS sequence"/>
</dbReference>
<dbReference type="InterPro" id="IPR002156">
    <property type="entry name" value="RNaseH_domain"/>
</dbReference>
<dbReference type="Gene3D" id="3.30.420.10">
    <property type="entry name" value="Ribonuclease H-like superfamily/Ribonuclease H"/>
    <property type="match status" value="1"/>
</dbReference>
<comment type="caution">
    <text evidence="2">The sequence shown here is derived from an EMBL/GenBank/DDBJ whole genome shotgun (WGS) entry which is preliminary data.</text>
</comment>
<dbReference type="GO" id="GO:0003676">
    <property type="term" value="F:nucleic acid binding"/>
    <property type="evidence" value="ECO:0007669"/>
    <property type="project" value="InterPro"/>
</dbReference>
<accession>A0A1F6FFM5</accession>
<dbReference type="STRING" id="1798525.A3G90_01065"/>
<evidence type="ECO:0000313" key="3">
    <source>
        <dbReference type="Proteomes" id="UP000177325"/>
    </source>
</evidence>
<dbReference type="Pfam" id="PF13456">
    <property type="entry name" value="RVT_3"/>
    <property type="match status" value="1"/>
</dbReference>
<gene>
    <name evidence="2" type="ORF">A3G90_01065</name>
</gene>
<organism evidence="2 3">
    <name type="scientific">Candidatus Kaiserbacteria bacterium RIFCSPLOWO2_12_FULL_45_26</name>
    <dbReference type="NCBI Taxonomy" id="1798525"/>
    <lineage>
        <taxon>Bacteria</taxon>
        <taxon>Candidatus Kaiseribacteriota</taxon>
    </lineage>
</organism>